<evidence type="ECO:0008006" key="3">
    <source>
        <dbReference type="Google" id="ProtNLM"/>
    </source>
</evidence>
<dbReference type="Gene3D" id="2.60.40.790">
    <property type="match status" value="1"/>
</dbReference>
<comment type="caution">
    <text evidence="1">The sequence shown here is derived from an EMBL/GenBank/DDBJ whole genome shotgun (WGS) entry which is preliminary data.</text>
</comment>
<keyword evidence="2" id="KW-1185">Reference proteome</keyword>
<dbReference type="OrthoDB" id="6236840at2759"/>
<accession>A0A504YVU2</accession>
<dbReference type="EMBL" id="SUNJ01007505">
    <property type="protein sequence ID" value="TPP61938.1"/>
    <property type="molecule type" value="Genomic_DNA"/>
</dbReference>
<name>A0A504YVU2_FASGI</name>
<gene>
    <name evidence="1" type="ORF">FGIG_11496</name>
</gene>
<dbReference type="InterPro" id="IPR008978">
    <property type="entry name" value="HSP20-like_chaperone"/>
</dbReference>
<evidence type="ECO:0000313" key="1">
    <source>
        <dbReference type="EMBL" id="TPP61938.1"/>
    </source>
</evidence>
<sequence>MFPMSSILEHVCTYFIVNASTQESFLKIVLDARQVAFQAISAISTSDKEIVITAHCETTEGDNLIKREVRQVLTVPLDVDVRCAKFILLKSGFLVIDLPFKLKFYKPSIERPITLTTPKGGQICENSLAASPSPTKIQQLTYAVGPSNIENQLDRHQTTREGNRLLLKIPLDHPYSLEGVVVKVVNRSVCVSATRLEKSSVVSASHQDGKSYFIQRNFYKEYEASDLLPDPESIRR</sequence>
<proteinExistence type="predicted"/>
<reference evidence="1 2" key="1">
    <citation type="submission" date="2019-04" db="EMBL/GenBank/DDBJ databases">
        <title>Annotation for the trematode Fasciola gigantica.</title>
        <authorList>
            <person name="Choi Y.-J."/>
        </authorList>
    </citation>
    <scope>NUCLEOTIDE SEQUENCE [LARGE SCALE GENOMIC DNA]</scope>
    <source>
        <strain evidence="1">Uganda_cow_1</strain>
    </source>
</reference>
<evidence type="ECO:0000313" key="2">
    <source>
        <dbReference type="Proteomes" id="UP000316759"/>
    </source>
</evidence>
<protein>
    <recommendedName>
        <fullName evidence="3">SHSP domain-containing protein</fullName>
    </recommendedName>
</protein>
<organism evidence="1 2">
    <name type="scientific">Fasciola gigantica</name>
    <name type="common">Giant liver fluke</name>
    <dbReference type="NCBI Taxonomy" id="46835"/>
    <lineage>
        <taxon>Eukaryota</taxon>
        <taxon>Metazoa</taxon>
        <taxon>Spiralia</taxon>
        <taxon>Lophotrochozoa</taxon>
        <taxon>Platyhelminthes</taxon>
        <taxon>Trematoda</taxon>
        <taxon>Digenea</taxon>
        <taxon>Plagiorchiida</taxon>
        <taxon>Echinostomata</taxon>
        <taxon>Echinostomatoidea</taxon>
        <taxon>Fasciolidae</taxon>
        <taxon>Fasciola</taxon>
    </lineage>
</organism>
<dbReference type="AlphaFoldDB" id="A0A504YVU2"/>
<dbReference type="Proteomes" id="UP000316759">
    <property type="component" value="Unassembled WGS sequence"/>
</dbReference>